<evidence type="ECO:0000313" key="4">
    <source>
        <dbReference type="Proteomes" id="UP000322530"/>
    </source>
</evidence>
<proteinExistence type="predicted"/>
<reference evidence="3 4" key="1">
    <citation type="submission" date="2019-01" db="EMBL/GenBank/DDBJ databases">
        <title>Draft genome sequence of Dictyobacter sp. Uno17.</title>
        <authorList>
            <person name="Wang C.M."/>
            <person name="Zheng Y."/>
            <person name="Sakai Y."/>
            <person name="Abe K."/>
            <person name="Yokota A."/>
            <person name="Yabe S."/>
        </authorList>
    </citation>
    <scope>NUCLEOTIDE SEQUENCE [LARGE SCALE GENOMIC DNA]</scope>
    <source>
        <strain evidence="3 4">Uno17</strain>
    </source>
</reference>
<dbReference type="PROSITE" id="PS51192">
    <property type="entry name" value="HELICASE_ATP_BIND_1"/>
    <property type="match status" value="1"/>
</dbReference>
<keyword evidence="4" id="KW-1185">Reference proteome</keyword>
<comment type="caution">
    <text evidence="3">The sequence shown here is derived from an EMBL/GenBank/DDBJ whole genome shotgun (WGS) entry which is preliminary data.</text>
</comment>
<dbReference type="InterPro" id="IPR027417">
    <property type="entry name" value="P-loop_NTPase"/>
</dbReference>
<feature type="transmembrane region" description="Helical" evidence="1">
    <location>
        <begin position="803"/>
        <end position="822"/>
    </location>
</feature>
<accession>A0A5A5TF63</accession>
<dbReference type="Proteomes" id="UP000322530">
    <property type="component" value="Unassembled WGS sequence"/>
</dbReference>
<dbReference type="Pfam" id="PF00270">
    <property type="entry name" value="DEAD"/>
    <property type="match status" value="1"/>
</dbReference>
<dbReference type="Gene3D" id="3.40.50.300">
    <property type="entry name" value="P-loop containing nucleotide triphosphate hydrolases"/>
    <property type="match status" value="1"/>
</dbReference>
<dbReference type="GO" id="GO:0005524">
    <property type="term" value="F:ATP binding"/>
    <property type="evidence" value="ECO:0007669"/>
    <property type="project" value="InterPro"/>
</dbReference>
<keyword evidence="1" id="KW-0472">Membrane</keyword>
<dbReference type="InterPro" id="IPR011545">
    <property type="entry name" value="DEAD/DEAH_box_helicase_dom"/>
</dbReference>
<evidence type="ECO:0000259" key="2">
    <source>
        <dbReference type="PROSITE" id="PS51192"/>
    </source>
</evidence>
<dbReference type="EMBL" id="BIXY01000063">
    <property type="protein sequence ID" value="GCF10210.1"/>
    <property type="molecule type" value="Genomic_DNA"/>
</dbReference>
<feature type="domain" description="Helicase ATP-binding" evidence="2">
    <location>
        <begin position="38"/>
        <end position="258"/>
    </location>
</feature>
<dbReference type="SMART" id="SM00487">
    <property type="entry name" value="DEXDc"/>
    <property type="match status" value="1"/>
</dbReference>
<protein>
    <recommendedName>
        <fullName evidence="2">Helicase ATP-binding domain-containing protein</fullName>
    </recommendedName>
</protein>
<keyword evidence="1" id="KW-0812">Transmembrane</keyword>
<dbReference type="SUPFAM" id="SSF52540">
    <property type="entry name" value="P-loop containing nucleoside triphosphate hydrolases"/>
    <property type="match status" value="2"/>
</dbReference>
<dbReference type="InterPro" id="IPR014001">
    <property type="entry name" value="Helicase_ATP-bd"/>
</dbReference>
<dbReference type="RefSeq" id="WP_149403104.1">
    <property type="nucleotide sequence ID" value="NZ_BIXY01000063.1"/>
</dbReference>
<dbReference type="InterPro" id="IPR017575">
    <property type="entry name" value="CRISPR-assoc_helicase_Cas3"/>
</dbReference>
<dbReference type="AlphaFoldDB" id="A0A5A5TF63"/>
<keyword evidence="1" id="KW-1133">Transmembrane helix</keyword>
<dbReference type="GO" id="GO:0003676">
    <property type="term" value="F:nucleic acid binding"/>
    <property type="evidence" value="ECO:0007669"/>
    <property type="project" value="InterPro"/>
</dbReference>
<evidence type="ECO:0000256" key="1">
    <source>
        <dbReference type="SAM" id="Phobius"/>
    </source>
</evidence>
<dbReference type="OrthoDB" id="9810236at2"/>
<organism evidence="3 4">
    <name type="scientific">Dictyobacter arantiisoli</name>
    <dbReference type="NCBI Taxonomy" id="2014874"/>
    <lineage>
        <taxon>Bacteria</taxon>
        <taxon>Bacillati</taxon>
        <taxon>Chloroflexota</taxon>
        <taxon>Ktedonobacteria</taxon>
        <taxon>Ktedonobacterales</taxon>
        <taxon>Dictyobacteraceae</taxon>
        <taxon>Dictyobacter</taxon>
    </lineage>
</organism>
<evidence type="ECO:0000313" key="3">
    <source>
        <dbReference type="EMBL" id="GCF10210.1"/>
    </source>
</evidence>
<dbReference type="NCBIfam" id="TIGR03158">
    <property type="entry name" value="cas3_cyano"/>
    <property type="match status" value="1"/>
</dbReference>
<gene>
    <name evidence="3" type="ORF">KDI_37740</name>
</gene>
<sequence>MFTVELLPQAEYRWLGDNPSEKTFPREEGLFPLYHQWRTYCSEAAIIVNTHTTGTGKTKAALLRLLKRVQGKKMLSPQQDDVLLIAPTNELLQQHADDAREFCRINDLPYRVVPITKDRLREYKNQPGFSEASVRTSAAFHYLLNNPSMLKHDRENRATIYVVNPDIFYYAIYYCYNPFDSAALANDVLNRFNYVIVDEFHYYDAKQLASFLFYMKLSHHYHYIESARKKRQFCILTATPQAQVEQYLNNLGVPIEWIRPGEIAPDDQALVEPLQALAPVHLHISNTEELQEKHGIGGLLNLIRQQQATIKRWLLQEPVQDGAIISSSLGLISNIHAALCKEIPTDLIGRVTGSQSKTDRDVARFKRLILASPTVDIGYNFVRAEKKKRQNIDFLFFDAACDDEFIQRLGRAARVLAAEQKDYPSTVWAVIDPTSYRGLQEIAGMTVSREHLGELVRCMPRKHDLYAYLKTGAILELFRPVLGFRKGLSLEEQSTMDMFLEDMHQLFTSPVEPALKPWQYSQMKRLLDAFSQSQKHYGRQRIFPAEIFEYLPQVLQGRLQQAQIPWQHPEAEQGMALICQRWMDARSKVSAEVRGSVQVACRWLQDDLRNYFKEQARFSFRDGFQPPLALIADPQKLHSDQRVSTYNALHIIRYYHARYYETLQEWKQATGESRSNGTSMADSDQEIVAGTDVQVYCHLSKLRPQPLRLHLLLDARDETQDSWEERCAYRVTALHGLNVTTDDDHGLDESMRTLFQAQFVPAFVTSADASSHTMRALHRLHQKARILTLPLTIMFGDGREVNYQAVLGTMAFHVYAGIPAWAMRKDRRKTQQDDDELLLC</sequence>
<name>A0A5A5TF63_9CHLR</name>